<protein>
    <submittedName>
        <fullName evidence="2">Uncharacterized protein</fullName>
    </submittedName>
</protein>
<dbReference type="EMBL" id="JAUSUG010000022">
    <property type="protein sequence ID" value="MDQ0257066.1"/>
    <property type="molecule type" value="Genomic_DNA"/>
</dbReference>
<comment type="caution">
    <text evidence="2">The sequence shown here is derived from an EMBL/GenBank/DDBJ whole genome shotgun (WGS) entry which is preliminary data.</text>
</comment>
<organism evidence="2 3">
    <name type="scientific">Evansella vedderi</name>
    <dbReference type="NCBI Taxonomy" id="38282"/>
    <lineage>
        <taxon>Bacteria</taxon>
        <taxon>Bacillati</taxon>
        <taxon>Bacillota</taxon>
        <taxon>Bacilli</taxon>
        <taxon>Bacillales</taxon>
        <taxon>Bacillaceae</taxon>
        <taxon>Evansella</taxon>
    </lineage>
</organism>
<sequence length="95" mass="10777">MSSWFLFRFPLKTSRDGTFLGLKCLIPSIGETIYKGWMVSLGLYRLISYDDMFISNVPADSYVLINATTALAYILVSIFLAMIGLLIILNAFYYI</sequence>
<evidence type="ECO:0000313" key="3">
    <source>
        <dbReference type="Proteomes" id="UP001230005"/>
    </source>
</evidence>
<name>A0ABU0A279_9BACI</name>
<keyword evidence="1" id="KW-0472">Membrane</keyword>
<feature type="transmembrane region" description="Helical" evidence="1">
    <location>
        <begin position="70"/>
        <end position="93"/>
    </location>
</feature>
<reference evidence="2 3" key="1">
    <citation type="submission" date="2023-07" db="EMBL/GenBank/DDBJ databases">
        <title>Genomic Encyclopedia of Type Strains, Phase IV (KMG-IV): sequencing the most valuable type-strain genomes for metagenomic binning, comparative biology and taxonomic classification.</title>
        <authorList>
            <person name="Goeker M."/>
        </authorList>
    </citation>
    <scope>NUCLEOTIDE SEQUENCE [LARGE SCALE GENOMIC DNA]</scope>
    <source>
        <strain evidence="2 3">DSM 9768</strain>
    </source>
</reference>
<dbReference type="Proteomes" id="UP001230005">
    <property type="component" value="Unassembled WGS sequence"/>
</dbReference>
<gene>
    <name evidence="2" type="ORF">J2S74_004511</name>
</gene>
<evidence type="ECO:0000313" key="2">
    <source>
        <dbReference type="EMBL" id="MDQ0257066.1"/>
    </source>
</evidence>
<evidence type="ECO:0000256" key="1">
    <source>
        <dbReference type="SAM" id="Phobius"/>
    </source>
</evidence>
<keyword evidence="3" id="KW-1185">Reference proteome</keyword>
<accession>A0ABU0A279</accession>
<keyword evidence="1" id="KW-0812">Transmembrane</keyword>
<proteinExistence type="predicted"/>
<keyword evidence="1" id="KW-1133">Transmembrane helix</keyword>